<dbReference type="OrthoDB" id="1328891at2"/>
<keyword evidence="1" id="KW-0812">Transmembrane</keyword>
<keyword evidence="3" id="KW-1185">Reference proteome</keyword>
<accession>A0A2S1YSN2</accession>
<proteinExistence type="predicted"/>
<sequence length="255" mass="31361">MKKYKKTFITIITCFLIVIMWNYFKKPITIKEERATNVPIKFSVDLNEDWEKVINVYIPYKIEIKNNRLKMIRLNSFDDGNSGNVTDLTYNTAAFELSNLYYNEYSDLYYDEYKESFNNLQLKYRASIFPFFSRTFYYYKRHQFIEEKLHCKFNFNELDYNDYSEQFKFLSETLNVPINKKVIDSLYKADENKRFNIYFYDNRNLGMPMFIETRFNSNEQIYIDVFDTIKNMNREQMEKYYRTNFTKRIDLKNKK</sequence>
<dbReference type="AlphaFoldDB" id="A0A2S1YSN2"/>
<reference evidence="2 3" key="1">
    <citation type="submission" date="2018-05" db="EMBL/GenBank/DDBJ databases">
        <title>Genome sequencing of Flavobacterium sp. HYN0056.</title>
        <authorList>
            <person name="Yi H."/>
            <person name="Baek C."/>
        </authorList>
    </citation>
    <scope>NUCLEOTIDE SEQUENCE [LARGE SCALE GENOMIC DNA]</scope>
    <source>
        <strain evidence="2 3">HYN0056</strain>
    </source>
</reference>
<evidence type="ECO:0000256" key="1">
    <source>
        <dbReference type="SAM" id="Phobius"/>
    </source>
</evidence>
<protein>
    <submittedName>
        <fullName evidence="2">Uncharacterized protein</fullName>
    </submittedName>
</protein>
<dbReference type="Proteomes" id="UP000245250">
    <property type="component" value="Chromosome"/>
</dbReference>
<evidence type="ECO:0000313" key="3">
    <source>
        <dbReference type="Proteomes" id="UP000245250"/>
    </source>
</evidence>
<evidence type="ECO:0000313" key="2">
    <source>
        <dbReference type="EMBL" id="AWK07107.1"/>
    </source>
</evidence>
<gene>
    <name evidence="2" type="ORF">HYN56_23895</name>
</gene>
<dbReference type="EMBL" id="CP029255">
    <property type="protein sequence ID" value="AWK07107.1"/>
    <property type="molecule type" value="Genomic_DNA"/>
</dbReference>
<dbReference type="RefSeq" id="WP_109194499.1">
    <property type="nucleotide sequence ID" value="NZ_CP029255.1"/>
</dbReference>
<feature type="transmembrane region" description="Helical" evidence="1">
    <location>
        <begin position="7"/>
        <end position="24"/>
    </location>
</feature>
<dbReference type="KEGG" id="fcr:HYN56_23895"/>
<keyword evidence="1" id="KW-1133">Transmembrane helix</keyword>
<name>A0A2S1YSN2_9FLAO</name>
<keyword evidence="1" id="KW-0472">Membrane</keyword>
<organism evidence="2 3">
    <name type="scientific">Flavobacterium crocinum</name>
    <dbReference type="NCBI Taxonomy" id="2183896"/>
    <lineage>
        <taxon>Bacteria</taxon>
        <taxon>Pseudomonadati</taxon>
        <taxon>Bacteroidota</taxon>
        <taxon>Flavobacteriia</taxon>
        <taxon>Flavobacteriales</taxon>
        <taxon>Flavobacteriaceae</taxon>
        <taxon>Flavobacterium</taxon>
    </lineage>
</organism>